<reference evidence="4" key="1">
    <citation type="submission" date="2017-02" db="UniProtKB">
        <authorList>
            <consortium name="WormBaseParasite"/>
        </authorList>
    </citation>
    <scope>IDENTIFICATION</scope>
</reference>
<feature type="chain" id="PRO_5043133196" evidence="1">
    <location>
        <begin position="18"/>
        <end position="100"/>
    </location>
</feature>
<dbReference type="STRING" id="6205.A0A0R3X6I8"/>
<evidence type="ECO:0000313" key="3">
    <source>
        <dbReference type="Proteomes" id="UP000274429"/>
    </source>
</evidence>
<reference evidence="2 3" key="2">
    <citation type="submission" date="2018-11" db="EMBL/GenBank/DDBJ databases">
        <authorList>
            <consortium name="Pathogen Informatics"/>
        </authorList>
    </citation>
    <scope>NUCLEOTIDE SEQUENCE [LARGE SCALE GENOMIC DNA]</scope>
</reference>
<keyword evidence="3" id="KW-1185">Reference proteome</keyword>
<evidence type="ECO:0000313" key="2">
    <source>
        <dbReference type="EMBL" id="VDM33830.1"/>
    </source>
</evidence>
<gene>
    <name evidence="2" type="ORF">TTAC_LOCUS9109</name>
</gene>
<dbReference type="AlphaFoldDB" id="A0A0R3X6I8"/>
<protein>
    <submittedName>
        <fullName evidence="4">LAGLIDADG_2 domain-containing protein</fullName>
    </submittedName>
</protein>
<organism evidence="4">
    <name type="scientific">Hydatigena taeniaeformis</name>
    <name type="common">Feline tapeworm</name>
    <name type="synonym">Taenia taeniaeformis</name>
    <dbReference type="NCBI Taxonomy" id="6205"/>
    <lineage>
        <taxon>Eukaryota</taxon>
        <taxon>Metazoa</taxon>
        <taxon>Spiralia</taxon>
        <taxon>Lophotrochozoa</taxon>
        <taxon>Platyhelminthes</taxon>
        <taxon>Cestoda</taxon>
        <taxon>Eucestoda</taxon>
        <taxon>Cyclophyllidea</taxon>
        <taxon>Taeniidae</taxon>
        <taxon>Hydatigera</taxon>
    </lineage>
</organism>
<feature type="signal peptide" evidence="1">
    <location>
        <begin position="1"/>
        <end position="17"/>
    </location>
</feature>
<accession>A0A0R3X6I8</accession>
<proteinExistence type="predicted"/>
<evidence type="ECO:0000313" key="4">
    <source>
        <dbReference type="WBParaSite" id="TTAC_0000912401-mRNA-1"/>
    </source>
</evidence>
<dbReference type="WBParaSite" id="TTAC_0000912401-mRNA-1">
    <property type="protein sequence ID" value="TTAC_0000912401-mRNA-1"/>
    <property type="gene ID" value="TTAC_0000912401"/>
</dbReference>
<keyword evidence="1" id="KW-0732">Signal</keyword>
<sequence length="100" mass="10936">MVLVQRLTLLAANLVDGHEIIAASKRNGGNEQGSVYSNGHISKGAVALKLTPIQREYAVFLELLFAPYGCDCNRLDVHSEAREWVLTLNLSVLTAAEEKL</sequence>
<evidence type="ECO:0000256" key="1">
    <source>
        <dbReference type="SAM" id="SignalP"/>
    </source>
</evidence>
<name>A0A0R3X6I8_HYDTA</name>
<dbReference type="Proteomes" id="UP000274429">
    <property type="component" value="Unassembled WGS sequence"/>
</dbReference>
<dbReference type="EMBL" id="UYWX01020682">
    <property type="protein sequence ID" value="VDM33830.1"/>
    <property type="molecule type" value="Genomic_DNA"/>
</dbReference>